<feature type="region of interest" description="Disordered" evidence="2">
    <location>
        <begin position="474"/>
        <end position="498"/>
    </location>
</feature>
<organism evidence="3 4">
    <name type="scientific">Kingdonia uniflora</name>
    <dbReference type="NCBI Taxonomy" id="39325"/>
    <lineage>
        <taxon>Eukaryota</taxon>
        <taxon>Viridiplantae</taxon>
        <taxon>Streptophyta</taxon>
        <taxon>Embryophyta</taxon>
        <taxon>Tracheophyta</taxon>
        <taxon>Spermatophyta</taxon>
        <taxon>Magnoliopsida</taxon>
        <taxon>Ranunculales</taxon>
        <taxon>Circaeasteraceae</taxon>
        <taxon>Kingdonia</taxon>
    </lineage>
</organism>
<accession>A0A7J7LPS7</accession>
<gene>
    <name evidence="3" type="ORF">GIB67_006115</name>
</gene>
<evidence type="ECO:0000313" key="4">
    <source>
        <dbReference type="Proteomes" id="UP000541444"/>
    </source>
</evidence>
<dbReference type="EMBL" id="JACGCM010002114">
    <property type="protein sequence ID" value="KAF6144623.1"/>
    <property type="molecule type" value="Genomic_DNA"/>
</dbReference>
<evidence type="ECO:0000256" key="1">
    <source>
        <dbReference type="SAM" id="Coils"/>
    </source>
</evidence>
<dbReference type="AlphaFoldDB" id="A0A7J7LPS7"/>
<feature type="coiled-coil region" evidence="1">
    <location>
        <begin position="404"/>
        <end position="438"/>
    </location>
</feature>
<dbReference type="Proteomes" id="UP000541444">
    <property type="component" value="Unassembled WGS sequence"/>
</dbReference>
<protein>
    <submittedName>
        <fullName evidence="3">Uncharacterized protein</fullName>
    </submittedName>
</protein>
<keyword evidence="4" id="KW-1185">Reference proteome</keyword>
<evidence type="ECO:0000313" key="3">
    <source>
        <dbReference type="EMBL" id="KAF6144623.1"/>
    </source>
</evidence>
<reference evidence="3 4" key="1">
    <citation type="journal article" date="2020" name="IScience">
        <title>Genome Sequencing of the Endangered Kingdonia uniflora (Circaeasteraceae, Ranunculales) Reveals Potential Mechanisms of Evolutionary Specialization.</title>
        <authorList>
            <person name="Sun Y."/>
            <person name="Deng T."/>
            <person name="Zhang A."/>
            <person name="Moore M.J."/>
            <person name="Landis J.B."/>
            <person name="Lin N."/>
            <person name="Zhang H."/>
            <person name="Zhang X."/>
            <person name="Huang J."/>
            <person name="Zhang X."/>
            <person name="Sun H."/>
            <person name="Wang H."/>
        </authorList>
    </citation>
    <scope>NUCLEOTIDE SEQUENCE [LARGE SCALE GENOMIC DNA]</scope>
    <source>
        <strain evidence="3">TB1705</strain>
        <tissue evidence="3">Leaf</tissue>
    </source>
</reference>
<sequence>MDIGNDIDIVYYNGTGSEVVEEGFLCYLNQVAYGLSIPLTFFQKGVMIALKSCPGQLNGNIFEMMRVCEVLNQKWKDSGIARQFVADDVLKYYKFKYVKDQKNGYLFSDSARLKFFNFESSGRPWCDHLVMVRGNCMQVLGEPALELIYKNITEKHNPKAVADTLSLFDVLSVAWKSTTEVLKLAASNHGKLVQQHDAEKATLQEQFKKEKVLQREQFEKEKVLQREKFEKEAAATKQEVEDEAKKAVDIAELFELQCRYGKIKIERDEVLRKETDRFVLLQKSLKDKRFIDESDKLECQRSLLSLTLYFEAKVNSERGLKEAYLELLTEGDIVPDPAWVKFLAQEAHNRHSREEQRCSAQAGGQMAMMILFFNIKKEDRKIYVQLEINLRHACDELERCKGHNACLEREKVECARLLQNSEKRVTLLEADLLDTQQRLQVSHSLLKKKITPKLRKRAIDTDHERQMVDVIAFYGGNEGGGDSTSKPRAEESEEEEVEDLLPWIRHKTRPQEECIQDNEVFEELHEKYKESQRMMDAAEAEINYSREVDNKLHRLKQEMERSVQITKQYRGSLLQENKYLEARCKDLNGELNKVKTEFYEATLLTAENVTLCAMAMLHADVEKF</sequence>
<comment type="caution">
    <text evidence="3">The sequence shown here is derived from an EMBL/GenBank/DDBJ whole genome shotgun (WGS) entry which is preliminary data.</text>
</comment>
<proteinExistence type="predicted"/>
<evidence type="ECO:0000256" key="2">
    <source>
        <dbReference type="SAM" id="MobiDB-lite"/>
    </source>
</evidence>
<keyword evidence="1" id="KW-0175">Coiled coil</keyword>
<name>A0A7J7LPS7_9MAGN</name>